<feature type="signal peptide" evidence="4">
    <location>
        <begin position="1"/>
        <end position="21"/>
    </location>
</feature>
<comment type="similarity">
    <text evidence="2">Belongs to the virb1 family.</text>
</comment>
<dbReference type="InterPro" id="IPR008258">
    <property type="entry name" value="Transglycosylase_SLT_dom_1"/>
</dbReference>
<dbReference type="CDD" id="cd13401">
    <property type="entry name" value="Slt70-like"/>
    <property type="match status" value="1"/>
</dbReference>
<evidence type="ECO:0000313" key="7">
    <source>
        <dbReference type="Proteomes" id="UP000286100"/>
    </source>
</evidence>
<dbReference type="PANTHER" id="PTHR37423">
    <property type="entry name" value="SOLUBLE LYTIC MUREIN TRANSGLYCOSYLASE-RELATED"/>
    <property type="match status" value="1"/>
</dbReference>
<dbReference type="SUPFAM" id="SSF53955">
    <property type="entry name" value="Lysozyme-like"/>
    <property type="match status" value="1"/>
</dbReference>
<dbReference type="AlphaFoldDB" id="A0A418W656"/>
<evidence type="ECO:0000256" key="2">
    <source>
        <dbReference type="ARBA" id="ARBA00009387"/>
    </source>
</evidence>
<accession>A0A418W656</accession>
<feature type="chain" id="PRO_5019195461" evidence="4">
    <location>
        <begin position="22"/>
        <end position="586"/>
    </location>
</feature>
<dbReference type="PANTHER" id="PTHR37423:SF2">
    <property type="entry name" value="MEMBRANE-BOUND LYTIC MUREIN TRANSGLYCOSYLASE C"/>
    <property type="match status" value="1"/>
</dbReference>
<dbReference type="OrthoDB" id="9815002at2"/>
<sequence>MKLTPIFASAVLLLSAHPAIAANEGVQVSARKTVREALPRQLSPSERELYRAALADIRASRWPEAAARLDAAKDGLLTPIVRSELYLSKGSPKVELDPLLALVAQAPDMPKAAQIGRLASTRGATTLPDIAQGQRLVWLGGKPLRGRASATKGDPVSDALSVRVLPLIKDNNPATAEALLAEVEGQLSPQALTEWQQRIAWSYYIIGNDQAARQLAAKAQRGAGEWAAHADWVVGLASWRAQDFQAAAAAFQAVASRGPDSEFRAAGQFWAARAYMANGEPEKVQPLLRSAARNDETFYGLLAAQALGADPHDDARDMLSADWKRLSRLDNVRAAIALSEIGEYKLADETLRHQARIGTRADHAALCNLAARLNLPETQIWLAHNGPSGAQPTVTARYPAPDWTPDGGWRVDKSLVFAHALQESNFRRDVVSPAGAYGLMQVMPAAARHMARDRGGDFSREALSNPSTNIEFGQRYLEYLRDFDGTQGLLPKVIAAYNAGPAPVRDWNYRNIDRGDPLLYIESLPYWETRGYVTIVLRNYWMYQRNAGDKSASLTAMAQGMWPRFPGLRGATAVRMDAANRTQSAD</sequence>
<dbReference type="InterPro" id="IPR008939">
    <property type="entry name" value="Lytic_TGlycosylase_superhlx_U"/>
</dbReference>
<dbReference type="InterPro" id="IPR023346">
    <property type="entry name" value="Lysozyme-like_dom_sf"/>
</dbReference>
<reference evidence="6 7" key="1">
    <citation type="submission" date="2018-09" db="EMBL/GenBank/DDBJ databases">
        <authorList>
            <person name="Zhu H."/>
        </authorList>
    </citation>
    <scope>NUCLEOTIDE SEQUENCE [LARGE SCALE GENOMIC DNA]</scope>
    <source>
        <strain evidence="6 7">K2R01-6</strain>
    </source>
</reference>
<dbReference type="GO" id="GO:0004553">
    <property type="term" value="F:hydrolase activity, hydrolyzing O-glycosyl compounds"/>
    <property type="evidence" value="ECO:0007669"/>
    <property type="project" value="InterPro"/>
</dbReference>
<organism evidence="6 7">
    <name type="scientific">Sphingomonas cavernae</name>
    <dbReference type="NCBI Taxonomy" id="2320861"/>
    <lineage>
        <taxon>Bacteria</taxon>
        <taxon>Pseudomonadati</taxon>
        <taxon>Pseudomonadota</taxon>
        <taxon>Alphaproteobacteria</taxon>
        <taxon>Sphingomonadales</taxon>
        <taxon>Sphingomonadaceae</taxon>
        <taxon>Sphingomonas</taxon>
    </lineage>
</organism>
<protein>
    <submittedName>
        <fullName evidence="6">Lytic transglycosylase domain-containing protein</fullName>
    </submittedName>
</protein>
<dbReference type="RefSeq" id="WP_119764350.1">
    <property type="nucleotide sequence ID" value="NZ_QYUM01000004.1"/>
</dbReference>
<dbReference type="Proteomes" id="UP000286100">
    <property type="component" value="Unassembled WGS sequence"/>
</dbReference>
<dbReference type="Gene3D" id="1.25.20.10">
    <property type="entry name" value="Bacterial muramidases"/>
    <property type="match status" value="1"/>
</dbReference>
<dbReference type="SUPFAM" id="SSF48435">
    <property type="entry name" value="Bacterial muramidases"/>
    <property type="match status" value="1"/>
</dbReference>
<proteinExistence type="inferred from homology"/>
<evidence type="ECO:0000259" key="5">
    <source>
        <dbReference type="Pfam" id="PF01464"/>
    </source>
</evidence>
<evidence type="ECO:0000256" key="1">
    <source>
        <dbReference type="ARBA" id="ARBA00007734"/>
    </source>
</evidence>
<gene>
    <name evidence="6" type="ORF">D3876_16450</name>
</gene>
<dbReference type="EMBL" id="QYUM01000004">
    <property type="protein sequence ID" value="RJF85520.1"/>
    <property type="molecule type" value="Genomic_DNA"/>
</dbReference>
<evidence type="ECO:0000256" key="3">
    <source>
        <dbReference type="ARBA" id="ARBA00022729"/>
    </source>
</evidence>
<evidence type="ECO:0000313" key="6">
    <source>
        <dbReference type="EMBL" id="RJF85520.1"/>
    </source>
</evidence>
<evidence type="ECO:0000256" key="4">
    <source>
        <dbReference type="SAM" id="SignalP"/>
    </source>
</evidence>
<comment type="similarity">
    <text evidence="1">Belongs to the transglycosylase Slt family.</text>
</comment>
<feature type="domain" description="Transglycosylase SLT" evidence="5">
    <location>
        <begin position="409"/>
        <end position="511"/>
    </location>
</feature>
<keyword evidence="3 4" id="KW-0732">Signal</keyword>
<comment type="caution">
    <text evidence="6">The sequence shown here is derived from an EMBL/GenBank/DDBJ whole genome shotgun (WGS) entry which is preliminary data.</text>
</comment>
<dbReference type="Pfam" id="PF01464">
    <property type="entry name" value="SLT"/>
    <property type="match status" value="1"/>
</dbReference>
<name>A0A418W656_9SPHN</name>
<dbReference type="GO" id="GO:0042597">
    <property type="term" value="C:periplasmic space"/>
    <property type="evidence" value="ECO:0007669"/>
    <property type="project" value="InterPro"/>
</dbReference>
<keyword evidence="7" id="KW-1185">Reference proteome</keyword>
<dbReference type="Gene3D" id="1.10.530.10">
    <property type="match status" value="1"/>
</dbReference>